<name>Q47GK6_DECAR</name>
<keyword evidence="4" id="KW-0808">Transferase</keyword>
<protein>
    <submittedName>
        <fullName evidence="4">Glycosyl transferase, family 2</fullName>
    </submittedName>
</protein>
<keyword evidence="1" id="KW-0472">Membrane</keyword>
<accession>Q47GK6</accession>
<feature type="transmembrane region" description="Helical" evidence="1">
    <location>
        <begin position="250"/>
        <end position="269"/>
    </location>
</feature>
<dbReference type="Pfam" id="PF00535">
    <property type="entry name" value="Glycos_transf_2"/>
    <property type="match status" value="1"/>
</dbReference>
<evidence type="ECO:0000259" key="2">
    <source>
        <dbReference type="Pfam" id="PF00535"/>
    </source>
</evidence>
<keyword evidence="1" id="KW-1133">Transmembrane helix</keyword>
<feature type="domain" description="Glycosyltransferase 2-like" evidence="2">
    <location>
        <begin position="3"/>
        <end position="110"/>
    </location>
</feature>
<dbReference type="SUPFAM" id="SSF53448">
    <property type="entry name" value="Nucleotide-diphospho-sugar transferases"/>
    <property type="match status" value="1"/>
</dbReference>
<dbReference type="STRING" id="159087.Daro_1273"/>
<keyword evidence="1" id="KW-0812">Transmembrane</keyword>
<dbReference type="InterPro" id="IPR029044">
    <property type="entry name" value="Nucleotide-diphossugar_trans"/>
</dbReference>
<dbReference type="HOGENOM" id="CLU_023845_0_5_4"/>
<dbReference type="GO" id="GO:0016740">
    <property type="term" value="F:transferase activity"/>
    <property type="evidence" value="ECO:0007669"/>
    <property type="project" value="UniProtKB-KW"/>
</dbReference>
<dbReference type="PANTHER" id="PTHR43179">
    <property type="entry name" value="RHAMNOSYLTRANSFERASE WBBL"/>
    <property type="match status" value="1"/>
</dbReference>
<dbReference type="KEGG" id="dar:Daro_1273"/>
<organism evidence="4">
    <name type="scientific">Dechloromonas aromatica (strain RCB)</name>
    <dbReference type="NCBI Taxonomy" id="159087"/>
    <lineage>
        <taxon>Bacteria</taxon>
        <taxon>Pseudomonadati</taxon>
        <taxon>Pseudomonadota</taxon>
        <taxon>Betaproteobacteria</taxon>
        <taxon>Rhodocyclales</taxon>
        <taxon>Azonexaceae</taxon>
        <taxon>Dechloromonas</taxon>
    </lineage>
</organism>
<proteinExistence type="predicted"/>
<gene>
    <name evidence="4" type="ordered locus">Daro_1273</name>
</gene>
<dbReference type="InterPro" id="IPR001173">
    <property type="entry name" value="Glyco_trans_2-like"/>
</dbReference>
<dbReference type="EMBL" id="CP000089">
    <property type="protein sequence ID" value="AAZ46025.1"/>
    <property type="molecule type" value="Genomic_DNA"/>
</dbReference>
<dbReference type="eggNOG" id="COG1216">
    <property type="taxonomic scope" value="Bacteria"/>
</dbReference>
<dbReference type="Pfam" id="PF13632">
    <property type="entry name" value="Glyco_trans_2_3"/>
    <property type="match status" value="1"/>
</dbReference>
<evidence type="ECO:0000259" key="3">
    <source>
        <dbReference type="Pfam" id="PF13632"/>
    </source>
</evidence>
<sequence>MISVIIVNWNAGRQLATCIQSVVNSSNGFVQKIVVVDNGSTDDSLAGIGQIENVEIIKAEENLGFGRACNLGASRCSSEYILLLNPDAEVYESTFDDLGRYLSSGMPQSVGIVGIQLLDETGRIARSCTRFPGPAAFIAGALGADRIFPKLGHFMSEWPHDESRIVDHVIGAFYLVRRDVFNALGGFDERFFLYLEDLDLSLRAKKAGWDTVFLANIQAFHAGGGTSCQIKARRLFYATRSKLQYAFKHFSLIGALMVLLATLLLELPVRTVHAAARGSGSALRETWSAWGMLLRWLPQWWFRGVTR</sequence>
<feature type="domain" description="Glycosyltransferase 2-like" evidence="3">
    <location>
        <begin position="169"/>
        <end position="240"/>
    </location>
</feature>
<dbReference type="CAZy" id="GT2">
    <property type="family name" value="Glycosyltransferase Family 2"/>
</dbReference>
<dbReference type="AlphaFoldDB" id="Q47GK6"/>
<dbReference type="Gene3D" id="3.90.550.10">
    <property type="entry name" value="Spore Coat Polysaccharide Biosynthesis Protein SpsA, Chain A"/>
    <property type="match status" value="1"/>
</dbReference>
<dbReference type="PANTHER" id="PTHR43179:SF7">
    <property type="entry name" value="RHAMNOSYLTRANSFERASE WBBL"/>
    <property type="match status" value="1"/>
</dbReference>
<evidence type="ECO:0000256" key="1">
    <source>
        <dbReference type="SAM" id="Phobius"/>
    </source>
</evidence>
<evidence type="ECO:0000313" key="4">
    <source>
        <dbReference type="EMBL" id="AAZ46025.1"/>
    </source>
</evidence>
<reference evidence="4" key="1">
    <citation type="submission" date="2005-08" db="EMBL/GenBank/DDBJ databases">
        <title>Complete sequence of Dechloromonas aromatica RCB.</title>
        <authorList>
            <person name="Salinero K.K."/>
            <person name="Copeland A."/>
            <person name="Lucas S."/>
            <person name="Lapidus A."/>
            <person name="Barry K."/>
            <person name="Detter J.C."/>
            <person name="Glavina T."/>
            <person name="Hammon N."/>
            <person name="Israni S."/>
            <person name="Pitluck S."/>
            <person name="Di Bartolo G."/>
            <person name="Trong S."/>
            <person name="Schmutz J."/>
            <person name="Larimer F."/>
            <person name="Land M."/>
            <person name="Ivanova N."/>
            <person name="Richardson P."/>
        </authorList>
    </citation>
    <scope>NUCLEOTIDE SEQUENCE</scope>
    <source>
        <strain evidence="4">RCB</strain>
    </source>
</reference>
<dbReference type="CDD" id="cd04186">
    <property type="entry name" value="GT_2_like_c"/>
    <property type="match status" value="1"/>
</dbReference>
<dbReference type="OrthoDB" id="9771846at2"/>